<comment type="caution">
    <text evidence="2">The sequence shown here is derived from an EMBL/GenBank/DDBJ whole genome shotgun (WGS) entry which is preliminary data.</text>
</comment>
<reference evidence="3" key="1">
    <citation type="submission" date="2015-07" db="EMBL/GenBank/DDBJ databases">
        <title>Discovery of a poly(ethylene terephthalate assimilation.</title>
        <authorList>
            <person name="Yoshida S."/>
            <person name="Hiraga K."/>
            <person name="Takehana T."/>
            <person name="Taniguchi I."/>
            <person name="Yamaji H."/>
            <person name="Maeda Y."/>
            <person name="Toyohara K."/>
            <person name="Miyamoto K."/>
            <person name="Kimura Y."/>
            <person name="Oda K."/>
        </authorList>
    </citation>
    <scope>NUCLEOTIDE SEQUENCE [LARGE SCALE GENOMIC DNA]</scope>
    <source>
        <strain evidence="3">NBRC 110686 / TISTR 2288 / 201-F6</strain>
    </source>
</reference>
<accession>A0A0K8P173</accession>
<dbReference type="Proteomes" id="UP000037660">
    <property type="component" value="Unassembled WGS sequence"/>
</dbReference>
<sequence length="61" mass="5911">MSGRTGAAPAAAVALPAGGRAPAGVGRASLACRLLHRDGIRGGRPPRRPCAAHAAHAAHAA</sequence>
<dbReference type="AlphaFoldDB" id="A0A0K8P173"/>
<dbReference type="EMBL" id="BBYR01000035">
    <property type="protein sequence ID" value="GAP36412.1"/>
    <property type="molecule type" value="Genomic_DNA"/>
</dbReference>
<protein>
    <submittedName>
        <fullName evidence="2">Uncharacterized protein</fullName>
    </submittedName>
</protein>
<feature type="region of interest" description="Disordered" evidence="1">
    <location>
        <begin position="1"/>
        <end position="22"/>
    </location>
</feature>
<gene>
    <name evidence="2" type="ORF">ISF6_2252</name>
</gene>
<feature type="region of interest" description="Disordered" evidence="1">
    <location>
        <begin position="38"/>
        <end position="61"/>
    </location>
</feature>
<reference evidence="2 3" key="2">
    <citation type="journal article" date="2016" name="Science">
        <title>A bacterium that degrades and assimilates poly(ethylene terephthalate).</title>
        <authorList>
            <person name="Yoshida S."/>
            <person name="Hiraga K."/>
            <person name="Takehana T."/>
            <person name="Taniguchi I."/>
            <person name="Yamaji H."/>
            <person name="Maeda Y."/>
            <person name="Toyohara K."/>
            <person name="Miyamoto K."/>
            <person name="Kimura Y."/>
            <person name="Oda K."/>
        </authorList>
    </citation>
    <scope>NUCLEOTIDE SEQUENCE [LARGE SCALE GENOMIC DNA]</scope>
    <source>
        <strain evidence="3">NBRC 110686 / TISTR 2288 / 201-F6</strain>
    </source>
</reference>
<feature type="compositionally biased region" description="Low complexity" evidence="1">
    <location>
        <begin position="49"/>
        <end position="61"/>
    </location>
</feature>
<evidence type="ECO:0000313" key="2">
    <source>
        <dbReference type="EMBL" id="GAP36412.1"/>
    </source>
</evidence>
<organism evidence="2 3">
    <name type="scientific">Piscinibacter sakaiensis</name>
    <name type="common">Ideonella sakaiensis</name>
    <dbReference type="NCBI Taxonomy" id="1547922"/>
    <lineage>
        <taxon>Bacteria</taxon>
        <taxon>Pseudomonadati</taxon>
        <taxon>Pseudomonadota</taxon>
        <taxon>Betaproteobacteria</taxon>
        <taxon>Burkholderiales</taxon>
        <taxon>Sphaerotilaceae</taxon>
        <taxon>Piscinibacter</taxon>
    </lineage>
</organism>
<evidence type="ECO:0000256" key="1">
    <source>
        <dbReference type="SAM" id="MobiDB-lite"/>
    </source>
</evidence>
<dbReference type="RefSeq" id="WP_054020411.1">
    <property type="nucleotide sequence ID" value="NZ_BBYR01000035.1"/>
</dbReference>
<evidence type="ECO:0000313" key="3">
    <source>
        <dbReference type="Proteomes" id="UP000037660"/>
    </source>
</evidence>
<proteinExistence type="predicted"/>
<dbReference type="STRING" id="1547922.ISF6_2252"/>
<keyword evidence="3" id="KW-1185">Reference proteome</keyword>
<name>A0A0K8P173_PISS1</name>